<dbReference type="Proteomes" id="UP000007151">
    <property type="component" value="Unassembled WGS sequence"/>
</dbReference>
<sequence length="1249" mass="139941">MAEILNEINKLCLDNLSTDWVESVYHSEFLEFGDLPEEYESVLESLDIKTIFQDTMKACDSWLDPNLNDGEERSWSAISHQIKHQSLLSLLAYFIDNGSKNVLTKEHRNNAILAARVYYKLLLIPGYKVYHIYHSQLFAHSLVCLSFLKTMCENEDNYFNVRELSCEVNYLIKKLGKFVTDLKTIIETLQLKPSDMNFEDIMSNLVDITGGAIVNKLNIDKIELSNVSRVIYEMIDILICGSNQTPNPLSIQVLFKCLLPKLISASVDSRSVHNVVRASYVTYSGLLLTKYGKAALNGYAILLQHLCYTLDGLERAEVRTARVSLVVGLMSLLPTKSYKKMATWLLKLSSTSKISHRQVALEILSKLLSNDPEPSNENPESMSGNTDQAGNTNEPSTASENETPAQANDTETIGENTEEQLPTNDDDEITDEEVSNLLMQRSHVISHSDVLRAVYERVHDTSSTIRTRALVILTDCLHSELPAIRQAVQDEITDEEVSNLLMQRSHVISHSEVLRAVYERVHDTSSTIRTRALVILTDCLHSELPAIRQAVQELSGEGEVSRLAAVGARCVCDERAIVRKAAVGLIHRLIANSGDGRTLTKEYAMLVGLCRDASIVVRSSAIAALGEMVGKAPSEASLDAFLTGPMHQLSDPETKIQEQVVTLIQQLLMARFKKYDASSDEDPLPWLFLGGVTRHNLRRHLQKACTLLVKSSNYINHRIVDILSTHLNVKDEERDLQCLVLLTSVARHVVYSDVGFLLEYYYHLTEKDGYDTRLLLLLLELLAAWSRCLKEDDRRTLREHLVTRLAAASDDGCRTACASLAAQLDPENLLWATELMQIAERRAVAGNDVREWLRAADVSLVAPAPPSPRLLRLFLTALTDPPPEWGPVQLGLCAAGAGRLCLRSREAASALAPALAALLRDDNEAASINALLALTDICTRYSCIVESLLESVCGCLSSKAAPPLRRAAARSLTRLFLAGYLRLRTPLYYRYCALLADEDHDVREPAEYYVSCCLTVDAIYHHFVDCVLHYNREDTETISFDARQLIYDVMLQRMSLVQKLNIQCRLAREVLEHAADVCDDWPPGGADELPPALNATLLDTITLLCGPRMKLPKKPEKAGENDLDDLQERVTTNIVSHKMKRTVAEVLVPAVLRLYSHLRPRGGQLAAYLVRIATDLLNDYRLEIEELIVNDEELIRRVQQFQETIGLEPIGNERNLVTTSAPPDPDTPRARKRPHRQQTNSHRKRALRI</sequence>
<dbReference type="eggNOG" id="KOG0413">
    <property type="taxonomic scope" value="Eukaryota"/>
</dbReference>
<organism evidence="4 5">
    <name type="scientific">Danaus plexippus plexippus</name>
    <dbReference type="NCBI Taxonomy" id="278856"/>
    <lineage>
        <taxon>Eukaryota</taxon>
        <taxon>Metazoa</taxon>
        <taxon>Ecdysozoa</taxon>
        <taxon>Arthropoda</taxon>
        <taxon>Hexapoda</taxon>
        <taxon>Insecta</taxon>
        <taxon>Pterygota</taxon>
        <taxon>Neoptera</taxon>
        <taxon>Endopterygota</taxon>
        <taxon>Lepidoptera</taxon>
        <taxon>Glossata</taxon>
        <taxon>Ditrysia</taxon>
        <taxon>Papilionoidea</taxon>
        <taxon>Nymphalidae</taxon>
        <taxon>Danainae</taxon>
        <taxon>Danaini</taxon>
        <taxon>Danaina</taxon>
        <taxon>Danaus</taxon>
        <taxon>Danaus</taxon>
    </lineage>
</organism>
<evidence type="ECO:0000256" key="2">
    <source>
        <dbReference type="SAM" id="Coils"/>
    </source>
</evidence>
<proteinExistence type="predicted"/>
<feature type="region of interest" description="Disordered" evidence="3">
    <location>
        <begin position="369"/>
        <end position="427"/>
    </location>
</feature>
<dbReference type="PANTHER" id="PTHR14222:SF1">
    <property type="entry name" value="CONDENSIN-2 COMPLEX SUBUNIT D3"/>
    <property type="match status" value="1"/>
</dbReference>
<dbReference type="PANTHER" id="PTHR14222">
    <property type="entry name" value="CONDENSIN"/>
    <property type="match status" value="1"/>
</dbReference>
<evidence type="ECO:0000313" key="4">
    <source>
        <dbReference type="EMBL" id="OWR53329.1"/>
    </source>
</evidence>
<dbReference type="InParanoid" id="A0A212FHX1"/>
<keyword evidence="2" id="KW-0175">Coiled coil</keyword>
<evidence type="ECO:0000256" key="1">
    <source>
        <dbReference type="ARBA" id="ARBA00023067"/>
    </source>
</evidence>
<dbReference type="GO" id="GO:0000796">
    <property type="term" value="C:condensin complex"/>
    <property type="evidence" value="ECO:0007669"/>
    <property type="project" value="TreeGrafter"/>
</dbReference>
<dbReference type="GO" id="GO:0042393">
    <property type="term" value="F:histone binding"/>
    <property type="evidence" value="ECO:0007669"/>
    <property type="project" value="TreeGrafter"/>
</dbReference>
<dbReference type="EMBL" id="AGBW02008456">
    <property type="protein sequence ID" value="OWR53329.1"/>
    <property type="molecule type" value="Genomic_DNA"/>
</dbReference>
<feature type="region of interest" description="Disordered" evidence="3">
    <location>
        <begin position="1209"/>
        <end position="1249"/>
    </location>
</feature>
<feature type="compositionally biased region" description="Polar residues" evidence="3">
    <location>
        <begin position="372"/>
        <end position="423"/>
    </location>
</feature>
<feature type="compositionally biased region" description="Basic residues" evidence="3">
    <location>
        <begin position="1230"/>
        <end position="1249"/>
    </location>
</feature>
<dbReference type="Gene3D" id="1.25.10.10">
    <property type="entry name" value="Leucine-rich Repeat Variant"/>
    <property type="match status" value="2"/>
</dbReference>
<dbReference type="GO" id="GO:0007076">
    <property type="term" value="P:mitotic chromosome condensation"/>
    <property type="evidence" value="ECO:0007669"/>
    <property type="project" value="InterPro"/>
</dbReference>
<dbReference type="InterPro" id="IPR016024">
    <property type="entry name" value="ARM-type_fold"/>
</dbReference>
<dbReference type="KEGG" id="dpl:KGM_208466"/>
<dbReference type="AlphaFoldDB" id="A0A212FHX1"/>
<dbReference type="STRING" id="278856.A0A212FHX1"/>
<protein>
    <submittedName>
        <fullName evidence="4">Uncharacterized protein</fullName>
    </submittedName>
</protein>
<feature type="coiled-coil region" evidence="2">
    <location>
        <begin position="1177"/>
        <end position="1204"/>
    </location>
</feature>
<keyword evidence="5" id="KW-1185">Reference proteome</keyword>
<dbReference type="InterPro" id="IPR011989">
    <property type="entry name" value="ARM-like"/>
</dbReference>
<accession>A0A212FHX1</accession>
<name>A0A212FHX1_DANPL</name>
<evidence type="ECO:0000313" key="5">
    <source>
        <dbReference type="Proteomes" id="UP000007151"/>
    </source>
</evidence>
<dbReference type="GO" id="GO:0000779">
    <property type="term" value="C:condensed chromosome, centromeric region"/>
    <property type="evidence" value="ECO:0007669"/>
    <property type="project" value="TreeGrafter"/>
</dbReference>
<dbReference type="GO" id="GO:0010032">
    <property type="term" value="P:meiotic chromosome condensation"/>
    <property type="evidence" value="ECO:0007669"/>
    <property type="project" value="TreeGrafter"/>
</dbReference>
<evidence type="ECO:0000256" key="3">
    <source>
        <dbReference type="SAM" id="MobiDB-lite"/>
    </source>
</evidence>
<gene>
    <name evidence="4" type="ORF">KGM_208466</name>
</gene>
<keyword evidence="1" id="KW-0226">DNA condensation</keyword>
<dbReference type="SUPFAM" id="SSF48371">
    <property type="entry name" value="ARM repeat"/>
    <property type="match status" value="2"/>
</dbReference>
<comment type="caution">
    <text evidence="4">The sequence shown here is derived from an EMBL/GenBank/DDBJ whole genome shotgun (WGS) entry which is preliminary data.</text>
</comment>
<reference evidence="4 5" key="1">
    <citation type="journal article" date="2011" name="Cell">
        <title>The monarch butterfly genome yields insights into long-distance migration.</title>
        <authorList>
            <person name="Zhan S."/>
            <person name="Merlin C."/>
            <person name="Boore J.L."/>
            <person name="Reppert S.M."/>
        </authorList>
    </citation>
    <scope>NUCLEOTIDE SEQUENCE [LARGE SCALE GENOMIC DNA]</scope>
    <source>
        <strain evidence="4">F-2</strain>
    </source>
</reference>
<dbReference type="InterPro" id="IPR026971">
    <property type="entry name" value="CND1/NCAPD3"/>
</dbReference>